<keyword evidence="2" id="KW-1185">Reference proteome</keyword>
<name>A0A8J2NWJ7_9HEXA</name>
<evidence type="ECO:0008006" key="3">
    <source>
        <dbReference type="Google" id="ProtNLM"/>
    </source>
</evidence>
<protein>
    <recommendedName>
        <fullName evidence="3">Protein ABHD18</fullName>
    </recommendedName>
</protein>
<dbReference type="PANTHER" id="PTHR13617:SF14">
    <property type="entry name" value="PROTEIN ABHD18"/>
    <property type="match status" value="1"/>
</dbReference>
<evidence type="ECO:0000313" key="1">
    <source>
        <dbReference type="EMBL" id="CAG7721112.1"/>
    </source>
</evidence>
<organism evidence="1 2">
    <name type="scientific">Allacma fusca</name>
    <dbReference type="NCBI Taxonomy" id="39272"/>
    <lineage>
        <taxon>Eukaryota</taxon>
        <taxon>Metazoa</taxon>
        <taxon>Ecdysozoa</taxon>
        <taxon>Arthropoda</taxon>
        <taxon>Hexapoda</taxon>
        <taxon>Collembola</taxon>
        <taxon>Symphypleona</taxon>
        <taxon>Sminthuridae</taxon>
        <taxon>Allacma</taxon>
    </lineage>
</organism>
<dbReference type="AlphaFoldDB" id="A0A8J2NWJ7"/>
<reference evidence="1" key="1">
    <citation type="submission" date="2021-06" db="EMBL/GenBank/DDBJ databases">
        <authorList>
            <person name="Hodson N. C."/>
            <person name="Mongue J. A."/>
            <person name="Jaron S. K."/>
        </authorList>
    </citation>
    <scope>NUCLEOTIDE SEQUENCE</scope>
</reference>
<accession>A0A8J2NWJ7</accession>
<evidence type="ECO:0000313" key="2">
    <source>
        <dbReference type="Proteomes" id="UP000708208"/>
    </source>
</evidence>
<dbReference type="InterPro" id="IPR019149">
    <property type="entry name" value="ABHD18"/>
</dbReference>
<sequence length="443" mass="50384">MGISRVDQLYRSIVLTKFFRKGWGAPEDLKRLFDFRKIISRRDLCQDLVDKHHPIVVDKVTNSFRGTKIIDGHFTSPLVQHLPGLLPRASETSHFQLIIPTVWKTEDRPICIHMAGTGDHHFWRRRYILAKPLLFENNVGSLLLENPFYGVRKPAEQYRSSLLHVADIFIMGGALILESIALLRWLENEGYGPFCLHGISMGGHMASLAATNWPKPIAVAPCLSWTTASDVFTRGVLSGAISWDCLEDQFLSDSRFQSEVVPMIYNNSDAYLNGKNFDRNLMDFKTTVARLLSSKYVIIPEWVSPILSGKLPGNGDLMKTHDKWIHEKISTSTSKRQQQRLEALTFMHAIMDECTHLKNFSVPVDTEMVSVVTARDDAYVLRDDVQSMEEVWPGCSVNTTNYGHISAYVLYQVHFRHAIVNSLNMLRAKYNLDGSPKFEVQSL</sequence>
<gene>
    <name evidence="1" type="ORF">AFUS01_LOCUS10356</name>
</gene>
<dbReference type="PANTHER" id="PTHR13617">
    <property type="entry name" value="PROTEIN ABHD18"/>
    <property type="match status" value="1"/>
</dbReference>
<dbReference type="Proteomes" id="UP000708208">
    <property type="component" value="Unassembled WGS sequence"/>
</dbReference>
<dbReference type="Pfam" id="PF09752">
    <property type="entry name" value="ABHD18"/>
    <property type="match status" value="1"/>
</dbReference>
<proteinExistence type="predicted"/>
<comment type="caution">
    <text evidence="1">The sequence shown here is derived from an EMBL/GenBank/DDBJ whole genome shotgun (WGS) entry which is preliminary data.</text>
</comment>
<dbReference type="OrthoDB" id="9987145at2759"/>
<dbReference type="EMBL" id="CAJVCH010076949">
    <property type="protein sequence ID" value="CAG7721112.1"/>
    <property type="molecule type" value="Genomic_DNA"/>
</dbReference>